<evidence type="ECO:0000256" key="2">
    <source>
        <dbReference type="SAM" id="Phobius"/>
    </source>
</evidence>
<evidence type="ECO:0000313" key="4">
    <source>
        <dbReference type="Proteomes" id="UP000617355"/>
    </source>
</evidence>
<organism evidence="3 4">
    <name type="scientific">Sinisalibacter lacisalsi</name>
    <dbReference type="NCBI Taxonomy" id="1526570"/>
    <lineage>
        <taxon>Bacteria</taxon>
        <taxon>Pseudomonadati</taxon>
        <taxon>Pseudomonadota</taxon>
        <taxon>Alphaproteobacteria</taxon>
        <taxon>Rhodobacterales</taxon>
        <taxon>Roseobacteraceae</taxon>
        <taxon>Sinisalibacter</taxon>
    </lineage>
</organism>
<keyword evidence="2" id="KW-0472">Membrane</keyword>
<evidence type="ECO:0000256" key="1">
    <source>
        <dbReference type="SAM" id="MobiDB-lite"/>
    </source>
</evidence>
<protein>
    <recommendedName>
        <fullName evidence="5">DUF3971 domain-containing protein</fullName>
    </recommendedName>
</protein>
<keyword evidence="4" id="KW-1185">Reference proteome</keyword>
<dbReference type="EMBL" id="BMGI01000002">
    <property type="protein sequence ID" value="GGD31636.1"/>
    <property type="molecule type" value="Genomic_DNA"/>
</dbReference>
<evidence type="ECO:0008006" key="5">
    <source>
        <dbReference type="Google" id="ProtNLM"/>
    </source>
</evidence>
<dbReference type="RefSeq" id="WP_188526977.1">
    <property type="nucleotide sequence ID" value="NZ_BMGI01000002.1"/>
</dbReference>
<feature type="compositionally biased region" description="Polar residues" evidence="1">
    <location>
        <begin position="1"/>
        <end position="19"/>
    </location>
</feature>
<feature type="transmembrane region" description="Helical" evidence="2">
    <location>
        <begin position="32"/>
        <end position="54"/>
    </location>
</feature>
<comment type="caution">
    <text evidence="3">The sequence shown here is derived from an EMBL/GenBank/DDBJ whole genome shotgun (WGS) entry which is preliminary data.</text>
</comment>
<sequence>MSETTSPQTDQRDASTAPQRQRWRPRRLHWHLGFWTLVSGGLLALFVVLASMSLTGRVVVLPKWATEQALVRLNEVSPAVDFTLRQMEFGVTPRGRPKIRLVDLGIRDASGLQLGQLNGVEGGIRLGAALTGRLEPSTLRLQGAQVTLRRLTDGSFAITLGQDLGAAGNLASVLDSIDALFTTGPLAAAGLVEASDLTITLEDARSGRIWQVTDGRMEILPGEKVIDTIVRFDVFNQTEELASTEFSFRSARDSSEASIAARFENAAARDIAAQSPALAFLSVIDAPISGALRSSIDVDGAISELVGVMEVGEGALSPEPGAQPAKFDGGKIYIDFDPVRQRIDFQGAKVESELGMAQAEGHVYLDEVRGGWPNSLIGQVELTGAQLDPGELLAAPLTIDHGVADIRVRLSPFSIDIGQAVMFRGDHRYEVSGRLGAEAEGWRIALDGASAGAGRDEALALWPQVVEPTSRAWVAQNVSGGEVFDAMLSFRKAPGERLQMTGTIGLRDARVDLLPEWPAVELGVGYLSIMPAAFTVTAETAGITAPDGSRMVLDGVSYQVPHRGSAKGRGIVDLVMEGPVRGALSLLDRPPFNVLDGSAFGPDMARGRVTARGQVSFPLMKGEIPIEAVRFAVRGDLTDISSDVIVPGTLLTADALSLEARDTGVEISGPVRLGQAEAAGVWRLPLDKGKGGGSSAEGTVEINQRALAEFGLDALEGMVTGAARGRFTLDLAGAGPPVLELTSDLGGLTMSIPGTGWTKPARATGALALTARLGDRAEITELSLEASGLTARGRVTTVEGGGLGEARFDRVTIGGWLDAPVVLTGRGLNQPIGISIPGGTIDMRRAQLDSGGSTAAAGPRQPLTLALDRLIVSEGITISNLRADLDLSGGLSGTFTGRVAANAPIRGTIAQSQEGAAFRITSARAGAVLRGAGVFQTARGGNLELILAPVKEEGTYEGDFTITDTRVVNAPAMAELLSAVSVIGLLEQLEGEGIRFSEVRGRFRLDPKAMTLYQSSGIGASLGVSLDGYYDLLNDQIDMQGVLSPFYLLNSLGRIFSARDGEGLVGFNFTLKGDVSDPEVGINPLSILTPGVFREIFRRPPPEAPKD</sequence>
<reference evidence="4" key="1">
    <citation type="journal article" date="2019" name="Int. J. Syst. Evol. Microbiol.">
        <title>The Global Catalogue of Microorganisms (GCM) 10K type strain sequencing project: providing services to taxonomists for standard genome sequencing and annotation.</title>
        <authorList>
            <consortium name="The Broad Institute Genomics Platform"/>
            <consortium name="The Broad Institute Genome Sequencing Center for Infectious Disease"/>
            <person name="Wu L."/>
            <person name="Ma J."/>
        </authorList>
    </citation>
    <scope>NUCLEOTIDE SEQUENCE [LARGE SCALE GENOMIC DNA]</scope>
    <source>
        <strain evidence="4">CGMCC 1.12922</strain>
    </source>
</reference>
<feature type="region of interest" description="Disordered" evidence="1">
    <location>
        <begin position="1"/>
        <end position="20"/>
    </location>
</feature>
<keyword evidence="2" id="KW-0812">Transmembrane</keyword>
<gene>
    <name evidence="3" type="ORF">GCM10011358_14600</name>
</gene>
<keyword evidence="2" id="KW-1133">Transmembrane helix</keyword>
<proteinExistence type="predicted"/>
<name>A0ABQ1QLH0_9RHOB</name>
<dbReference type="Proteomes" id="UP000617355">
    <property type="component" value="Unassembled WGS sequence"/>
</dbReference>
<evidence type="ECO:0000313" key="3">
    <source>
        <dbReference type="EMBL" id="GGD31636.1"/>
    </source>
</evidence>
<accession>A0ABQ1QLH0</accession>